<organism evidence="1 2">
    <name type="scientific">Rotaria socialis</name>
    <dbReference type="NCBI Taxonomy" id="392032"/>
    <lineage>
        <taxon>Eukaryota</taxon>
        <taxon>Metazoa</taxon>
        <taxon>Spiralia</taxon>
        <taxon>Gnathifera</taxon>
        <taxon>Rotifera</taxon>
        <taxon>Eurotatoria</taxon>
        <taxon>Bdelloidea</taxon>
        <taxon>Philodinida</taxon>
        <taxon>Philodinidae</taxon>
        <taxon>Rotaria</taxon>
    </lineage>
</organism>
<gene>
    <name evidence="1" type="ORF">UJA718_LOCUS29643</name>
</gene>
<keyword evidence="2" id="KW-1185">Reference proteome</keyword>
<accession>A0A820Z6M3</accession>
<comment type="caution">
    <text evidence="1">The sequence shown here is derived from an EMBL/GenBank/DDBJ whole genome shotgun (WGS) entry which is preliminary data.</text>
</comment>
<dbReference type="Proteomes" id="UP000663873">
    <property type="component" value="Unassembled WGS sequence"/>
</dbReference>
<protein>
    <submittedName>
        <fullName evidence="1">Uncharacterized protein</fullName>
    </submittedName>
</protein>
<proteinExistence type="predicted"/>
<sequence length="89" mass="9945">MSSPSSEANVSIVFIAKCSQCKVKSALESCEIYEDAKCKKCTTQHIMEAEELWDPIGNSAMNLYDLNTLIYRNLHSSAQESLQEIAQKV</sequence>
<dbReference type="EMBL" id="CAJOBP010009639">
    <property type="protein sequence ID" value="CAF4555724.1"/>
    <property type="molecule type" value="Genomic_DNA"/>
</dbReference>
<reference evidence="1" key="1">
    <citation type="submission" date="2021-02" db="EMBL/GenBank/DDBJ databases">
        <authorList>
            <person name="Nowell W R."/>
        </authorList>
    </citation>
    <scope>NUCLEOTIDE SEQUENCE</scope>
</reference>
<name>A0A820Z6M3_9BILA</name>
<evidence type="ECO:0000313" key="1">
    <source>
        <dbReference type="EMBL" id="CAF4555724.1"/>
    </source>
</evidence>
<dbReference type="AlphaFoldDB" id="A0A820Z6M3"/>
<evidence type="ECO:0000313" key="2">
    <source>
        <dbReference type="Proteomes" id="UP000663873"/>
    </source>
</evidence>